<evidence type="ECO:0000256" key="1">
    <source>
        <dbReference type="ARBA" id="ARBA00004184"/>
    </source>
</evidence>
<organism evidence="11 12">
    <name type="scientific">Collybia nuda</name>
    <dbReference type="NCBI Taxonomy" id="64659"/>
    <lineage>
        <taxon>Eukaryota</taxon>
        <taxon>Fungi</taxon>
        <taxon>Dikarya</taxon>
        <taxon>Basidiomycota</taxon>
        <taxon>Agaricomycotina</taxon>
        <taxon>Agaricomycetes</taxon>
        <taxon>Agaricomycetidae</taxon>
        <taxon>Agaricales</taxon>
        <taxon>Tricholomatineae</taxon>
        <taxon>Clitocybaceae</taxon>
        <taxon>Collybia</taxon>
    </lineage>
</organism>
<dbReference type="SUPFAM" id="SSF56300">
    <property type="entry name" value="Metallo-dependent phosphatases"/>
    <property type="match status" value="1"/>
</dbReference>
<evidence type="ECO:0000256" key="4">
    <source>
        <dbReference type="ARBA" id="ARBA00022771"/>
    </source>
</evidence>
<proteinExistence type="predicted"/>
<dbReference type="GO" id="GO:0008270">
    <property type="term" value="F:zinc ion binding"/>
    <property type="evidence" value="ECO:0007669"/>
    <property type="project" value="UniProtKB-KW"/>
</dbReference>
<evidence type="ECO:0000256" key="8">
    <source>
        <dbReference type="PROSITE-ProRule" id="PRU01006"/>
    </source>
</evidence>
<dbReference type="InterPro" id="IPR000547">
    <property type="entry name" value="Clathrin_H-chain/VPS_repeat"/>
</dbReference>
<feature type="repeat" description="CHCR" evidence="8">
    <location>
        <begin position="362"/>
        <end position="524"/>
    </location>
</feature>
<evidence type="ECO:0000256" key="3">
    <source>
        <dbReference type="ARBA" id="ARBA00022723"/>
    </source>
</evidence>
<dbReference type="GO" id="GO:0006904">
    <property type="term" value="P:vesicle docking involved in exocytosis"/>
    <property type="evidence" value="ECO:0007669"/>
    <property type="project" value="TreeGrafter"/>
</dbReference>
<dbReference type="OrthoDB" id="26184at2759"/>
<dbReference type="GO" id="GO:0030674">
    <property type="term" value="F:protein-macromolecule adaptor activity"/>
    <property type="evidence" value="ECO:0007669"/>
    <property type="project" value="TreeGrafter"/>
</dbReference>
<keyword evidence="7" id="KW-0472">Membrane</keyword>
<keyword evidence="5" id="KW-0862">Zinc</keyword>
<sequence>MSSHIERAIEQIQVKQPIPEIDFTQHTLEDGNIISTQEHVVKDVQAPAMHIPTNEQFFNRHGQDCSKPDVAFLKNHFYHKGRLSEDQALWILETATDILRKEGNVLQVDAPITASLSHLAIGLGDGTVLLYRHLDQSLLSLSSLTSLPKPHTVHESPTEPITGLGFKEPTDNSMNLALFVVTTSHVLSYQVTGKGSGGSAMVVDEIGCGLGCATMDSKARDIVVARDEAIYVCGTEGRGACYAYEGHKSSIYTHLNYLVIVSPPFIPSASAASAMVRNFVARTANSGEMDITKVTILEPENKYVAYSGTFTNDVREIISQWGKIYILTSDGKLLCLQEKSTSAKLDMLYCKSLYTLALSLAKTQNLEESSVADIHRQYGDHLYTKGDYDGVMQQFVLTIGHLQPSHVIRKFLDAQRIHNLLKDVACLDSFIKAESKCNADNAGKLPFDLETAIRVCRQAGYFEHASYLTKKHERHEDYLRIQIEDSENYGDALTYLRKLGPEAAESNLARYGRAMLNSLPQETTQLLIDLCTSSGPLGLEAEEPASAVTTKPVAPAPNNGEKKTIKLRCLLLFTKWRQLSRHRSRGHRRSTSLRQPPLKKTMPTHL</sequence>
<dbReference type="Proteomes" id="UP000807353">
    <property type="component" value="Unassembled WGS sequence"/>
</dbReference>
<dbReference type="GO" id="GO:0006886">
    <property type="term" value="P:intracellular protein transport"/>
    <property type="evidence" value="ECO:0007669"/>
    <property type="project" value="UniProtKB-UniRule"/>
</dbReference>
<feature type="compositionally biased region" description="Basic residues" evidence="9">
    <location>
        <begin position="581"/>
        <end position="591"/>
    </location>
</feature>
<keyword evidence="4" id="KW-0863">Zinc-finger</keyword>
<keyword evidence="3" id="KW-0479">Metal-binding</keyword>
<dbReference type="InterPro" id="IPR057308">
    <property type="entry name" value="CHCR_PEP5_VPS11"/>
</dbReference>
<reference evidence="11" key="1">
    <citation type="submission" date="2020-11" db="EMBL/GenBank/DDBJ databases">
        <authorList>
            <consortium name="DOE Joint Genome Institute"/>
            <person name="Ahrendt S."/>
            <person name="Riley R."/>
            <person name="Andreopoulos W."/>
            <person name="Labutti K."/>
            <person name="Pangilinan J."/>
            <person name="Ruiz-Duenas F.J."/>
            <person name="Barrasa J.M."/>
            <person name="Sanchez-Garcia M."/>
            <person name="Camarero S."/>
            <person name="Miyauchi S."/>
            <person name="Serrano A."/>
            <person name="Linde D."/>
            <person name="Babiker R."/>
            <person name="Drula E."/>
            <person name="Ayuso-Fernandez I."/>
            <person name="Pacheco R."/>
            <person name="Padilla G."/>
            <person name="Ferreira P."/>
            <person name="Barriuso J."/>
            <person name="Kellner H."/>
            <person name="Castanera R."/>
            <person name="Alfaro M."/>
            <person name="Ramirez L."/>
            <person name="Pisabarro A.G."/>
            <person name="Kuo A."/>
            <person name="Tritt A."/>
            <person name="Lipzen A."/>
            <person name="He G."/>
            <person name="Yan M."/>
            <person name="Ng V."/>
            <person name="Cullen D."/>
            <person name="Martin F."/>
            <person name="Rosso M.-N."/>
            <person name="Henrissat B."/>
            <person name="Hibbett D."/>
            <person name="Martinez A.T."/>
            <person name="Grigoriev I.V."/>
        </authorList>
    </citation>
    <scope>NUCLEOTIDE SEQUENCE</scope>
    <source>
        <strain evidence="11">CBS 247.69</strain>
    </source>
</reference>
<keyword evidence="2" id="KW-0813">Transport</keyword>
<accession>A0A9P6CF62</accession>
<dbReference type="PANTHER" id="PTHR23323">
    <property type="entry name" value="VACUOLAR PROTEIN SORTING-ASSOCIATED PROTEIN"/>
    <property type="match status" value="1"/>
</dbReference>
<keyword evidence="6" id="KW-0653">Protein transport</keyword>
<comment type="subcellular location">
    <subcellularLocation>
        <location evidence="1">Endomembrane system</location>
        <topology evidence="1">Peripheral membrane protein</topology>
    </subcellularLocation>
</comment>
<dbReference type="GO" id="GO:0005768">
    <property type="term" value="C:endosome"/>
    <property type="evidence" value="ECO:0007669"/>
    <property type="project" value="TreeGrafter"/>
</dbReference>
<evidence type="ECO:0000259" key="10">
    <source>
        <dbReference type="Pfam" id="PF23341"/>
    </source>
</evidence>
<evidence type="ECO:0000256" key="2">
    <source>
        <dbReference type="ARBA" id="ARBA00022448"/>
    </source>
</evidence>
<feature type="domain" description="PEP5/VPS11 N-terminal" evidence="10">
    <location>
        <begin position="112"/>
        <end position="338"/>
    </location>
</feature>
<gene>
    <name evidence="11" type="ORF">BDZ94DRAFT_1324440</name>
</gene>
<dbReference type="InterPro" id="IPR029052">
    <property type="entry name" value="Metallo-depent_PP-like"/>
</dbReference>
<dbReference type="Gene3D" id="3.60.21.10">
    <property type="match status" value="1"/>
</dbReference>
<evidence type="ECO:0000256" key="6">
    <source>
        <dbReference type="ARBA" id="ARBA00022927"/>
    </source>
</evidence>
<dbReference type="GO" id="GO:0007033">
    <property type="term" value="P:vacuole organization"/>
    <property type="evidence" value="ECO:0007669"/>
    <property type="project" value="TreeGrafter"/>
</dbReference>
<evidence type="ECO:0000313" key="12">
    <source>
        <dbReference type="Proteomes" id="UP000807353"/>
    </source>
</evidence>
<feature type="region of interest" description="Disordered" evidence="9">
    <location>
        <begin position="581"/>
        <end position="606"/>
    </location>
</feature>
<evidence type="ECO:0000256" key="7">
    <source>
        <dbReference type="ARBA" id="ARBA00023136"/>
    </source>
</evidence>
<dbReference type="InterPro" id="IPR057307">
    <property type="entry name" value="PEP5_VPS11_N"/>
</dbReference>
<protein>
    <recommendedName>
        <fullName evidence="10">PEP5/VPS11 N-terminal domain-containing protein</fullName>
    </recommendedName>
</protein>
<dbReference type="AlphaFoldDB" id="A0A9P6CF62"/>
<dbReference type="GO" id="GO:0007032">
    <property type="term" value="P:endosome organization"/>
    <property type="evidence" value="ECO:0007669"/>
    <property type="project" value="TreeGrafter"/>
</dbReference>
<dbReference type="Pfam" id="PF23356">
    <property type="entry name" value="TPR_PEP5_VPS11"/>
    <property type="match status" value="2"/>
</dbReference>
<dbReference type="EMBL" id="MU150308">
    <property type="protein sequence ID" value="KAF9459910.1"/>
    <property type="molecule type" value="Genomic_DNA"/>
</dbReference>
<evidence type="ECO:0000313" key="11">
    <source>
        <dbReference type="EMBL" id="KAF9459910.1"/>
    </source>
</evidence>
<dbReference type="GO" id="GO:0030897">
    <property type="term" value="C:HOPS complex"/>
    <property type="evidence" value="ECO:0007669"/>
    <property type="project" value="TreeGrafter"/>
</dbReference>
<dbReference type="PROSITE" id="PS50236">
    <property type="entry name" value="CHCR"/>
    <property type="match status" value="1"/>
</dbReference>
<dbReference type="GO" id="GO:0048284">
    <property type="term" value="P:organelle fusion"/>
    <property type="evidence" value="ECO:0007669"/>
    <property type="project" value="TreeGrafter"/>
</dbReference>
<keyword evidence="12" id="KW-1185">Reference proteome</keyword>
<dbReference type="PANTHER" id="PTHR23323:SF24">
    <property type="entry name" value="VACUOLAR PROTEIN SORTING-ASSOCIATED PROTEIN 11 HOMOLOG"/>
    <property type="match status" value="1"/>
</dbReference>
<dbReference type="Pfam" id="PF23341">
    <property type="entry name" value="PEP5_VPS11_N"/>
    <property type="match status" value="1"/>
</dbReference>
<evidence type="ECO:0000256" key="9">
    <source>
        <dbReference type="SAM" id="MobiDB-lite"/>
    </source>
</evidence>
<name>A0A9P6CF62_9AGAR</name>
<comment type="caution">
    <text evidence="11">The sequence shown here is derived from an EMBL/GenBank/DDBJ whole genome shotgun (WGS) entry which is preliminary data.</text>
</comment>
<evidence type="ECO:0000256" key="5">
    <source>
        <dbReference type="ARBA" id="ARBA00022833"/>
    </source>
</evidence>